<dbReference type="InterPro" id="IPR036388">
    <property type="entry name" value="WH-like_DNA-bd_sf"/>
</dbReference>
<evidence type="ECO:0000256" key="2">
    <source>
        <dbReference type="ARBA" id="ARBA00023015"/>
    </source>
</evidence>
<evidence type="ECO:0000313" key="6">
    <source>
        <dbReference type="EMBL" id="MFC4491424.1"/>
    </source>
</evidence>
<sequence length="296" mass="32013">MSYRIPALNAVRVFEAAARHGSFVKAAAELCVTHGAVSRQVRQLEEGLGVALFERRNRAVFLTAAGESFYHSCAEALRLLEQGAARARRQADAPLRLSCEPTIAMRWLIPRLPAFQAEHPGIELLLSAAGGKVDFSSQRIDLALRRDDSGWGLGDHVAAVARECVGPVCAPARLGAAGGDWRGLPLLHADSRPEAWSRWLTAQGEMARAEAGRFEHFYLSLQAAEAGLGQAIASVYMAADALALGQLTAPAGFRADGSSYVLLSPRPFEGDTRRQAVLDWLRRQMALDLARNDCAD</sequence>
<reference evidence="7" key="1">
    <citation type="journal article" date="2019" name="Int. J. Syst. Evol. Microbiol.">
        <title>The Global Catalogue of Microorganisms (GCM) 10K type strain sequencing project: providing services to taxonomists for standard genome sequencing and annotation.</title>
        <authorList>
            <consortium name="The Broad Institute Genomics Platform"/>
            <consortium name="The Broad Institute Genome Sequencing Center for Infectious Disease"/>
            <person name="Wu L."/>
            <person name="Ma J."/>
        </authorList>
    </citation>
    <scope>NUCLEOTIDE SEQUENCE [LARGE SCALE GENOMIC DNA]</scope>
    <source>
        <strain evidence="7">CGMCC 4.7608</strain>
    </source>
</reference>
<dbReference type="PROSITE" id="PS50931">
    <property type="entry name" value="HTH_LYSR"/>
    <property type="match status" value="1"/>
</dbReference>
<dbReference type="RefSeq" id="WP_378124780.1">
    <property type="nucleotide sequence ID" value="NZ_JBHSEK010000013.1"/>
</dbReference>
<dbReference type="Proteomes" id="UP001595999">
    <property type="component" value="Unassembled WGS sequence"/>
</dbReference>
<dbReference type="Pfam" id="PF00126">
    <property type="entry name" value="HTH_1"/>
    <property type="match status" value="1"/>
</dbReference>
<dbReference type="SUPFAM" id="SSF53850">
    <property type="entry name" value="Periplasmic binding protein-like II"/>
    <property type="match status" value="1"/>
</dbReference>
<name>A0ABV8ZXJ7_9NEIS</name>
<dbReference type="Gene3D" id="1.10.10.10">
    <property type="entry name" value="Winged helix-like DNA-binding domain superfamily/Winged helix DNA-binding domain"/>
    <property type="match status" value="1"/>
</dbReference>
<evidence type="ECO:0000256" key="3">
    <source>
        <dbReference type="ARBA" id="ARBA00023125"/>
    </source>
</evidence>
<dbReference type="PANTHER" id="PTHR30537:SF74">
    <property type="entry name" value="HTH-TYPE TRANSCRIPTIONAL REGULATOR TRPI"/>
    <property type="match status" value="1"/>
</dbReference>
<dbReference type="Gene3D" id="3.40.190.10">
    <property type="entry name" value="Periplasmic binding protein-like II"/>
    <property type="match status" value="2"/>
</dbReference>
<dbReference type="PRINTS" id="PR00039">
    <property type="entry name" value="HTHLYSR"/>
</dbReference>
<organism evidence="6 7">
    <name type="scientific">Chromobacterium aquaticum</name>
    <dbReference type="NCBI Taxonomy" id="467180"/>
    <lineage>
        <taxon>Bacteria</taxon>
        <taxon>Pseudomonadati</taxon>
        <taxon>Pseudomonadota</taxon>
        <taxon>Betaproteobacteria</taxon>
        <taxon>Neisseriales</taxon>
        <taxon>Chromobacteriaceae</taxon>
        <taxon>Chromobacterium</taxon>
    </lineage>
</organism>
<comment type="similarity">
    <text evidence="1">Belongs to the LysR transcriptional regulatory family.</text>
</comment>
<evidence type="ECO:0000259" key="5">
    <source>
        <dbReference type="PROSITE" id="PS50931"/>
    </source>
</evidence>
<feature type="domain" description="HTH lysR-type" evidence="5">
    <location>
        <begin position="6"/>
        <end position="63"/>
    </location>
</feature>
<dbReference type="EMBL" id="JBHSEK010000013">
    <property type="protein sequence ID" value="MFC4491424.1"/>
    <property type="molecule type" value="Genomic_DNA"/>
</dbReference>
<proteinExistence type="inferred from homology"/>
<keyword evidence="4" id="KW-0804">Transcription</keyword>
<dbReference type="InterPro" id="IPR005119">
    <property type="entry name" value="LysR_subst-bd"/>
</dbReference>
<dbReference type="InterPro" id="IPR058163">
    <property type="entry name" value="LysR-type_TF_proteobact-type"/>
</dbReference>
<keyword evidence="3" id="KW-0238">DNA-binding</keyword>
<accession>A0ABV8ZXJ7</accession>
<keyword evidence="7" id="KW-1185">Reference proteome</keyword>
<evidence type="ECO:0000313" key="7">
    <source>
        <dbReference type="Proteomes" id="UP001595999"/>
    </source>
</evidence>
<comment type="caution">
    <text evidence="6">The sequence shown here is derived from an EMBL/GenBank/DDBJ whole genome shotgun (WGS) entry which is preliminary data.</text>
</comment>
<dbReference type="InterPro" id="IPR000847">
    <property type="entry name" value="LysR_HTH_N"/>
</dbReference>
<dbReference type="Pfam" id="PF03466">
    <property type="entry name" value="LysR_substrate"/>
    <property type="match status" value="1"/>
</dbReference>
<protein>
    <submittedName>
        <fullName evidence="6">LysR family transcriptional regulator</fullName>
    </submittedName>
</protein>
<dbReference type="InterPro" id="IPR036390">
    <property type="entry name" value="WH_DNA-bd_sf"/>
</dbReference>
<evidence type="ECO:0000256" key="4">
    <source>
        <dbReference type="ARBA" id="ARBA00023163"/>
    </source>
</evidence>
<gene>
    <name evidence="6" type="ORF">ACFO0R_17580</name>
</gene>
<evidence type="ECO:0000256" key="1">
    <source>
        <dbReference type="ARBA" id="ARBA00009437"/>
    </source>
</evidence>
<keyword evidence="2" id="KW-0805">Transcription regulation</keyword>
<dbReference type="PANTHER" id="PTHR30537">
    <property type="entry name" value="HTH-TYPE TRANSCRIPTIONAL REGULATOR"/>
    <property type="match status" value="1"/>
</dbReference>
<dbReference type="SUPFAM" id="SSF46785">
    <property type="entry name" value="Winged helix' DNA-binding domain"/>
    <property type="match status" value="1"/>
</dbReference>